<dbReference type="Gene3D" id="2.10.25.10">
    <property type="entry name" value="Laminin"/>
    <property type="match status" value="1"/>
</dbReference>
<evidence type="ECO:0000313" key="4">
    <source>
        <dbReference type="EMBL" id="CAI5448435.1"/>
    </source>
</evidence>
<reference evidence="4" key="1">
    <citation type="submission" date="2022-11" db="EMBL/GenBank/DDBJ databases">
        <authorList>
            <person name="Kikuchi T."/>
        </authorList>
    </citation>
    <scope>NUCLEOTIDE SEQUENCE</scope>
    <source>
        <strain evidence="4">PS1010</strain>
    </source>
</reference>
<dbReference type="PROSITE" id="PS50026">
    <property type="entry name" value="EGF_3"/>
    <property type="match status" value="1"/>
</dbReference>
<keyword evidence="2" id="KW-1133">Transmembrane helix</keyword>
<evidence type="ECO:0000259" key="3">
    <source>
        <dbReference type="PROSITE" id="PS50026"/>
    </source>
</evidence>
<gene>
    <name evidence="4" type="ORF">CAMP_LOCUS11072</name>
</gene>
<dbReference type="OrthoDB" id="19903at2759"/>
<dbReference type="PROSITE" id="PS00022">
    <property type="entry name" value="EGF_1"/>
    <property type="match status" value="1"/>
</dbReference>
<evidence type="ECO:0000256" key="1">
    <source>
        <dbReference type="PROSITE-ProRule" id="PRU00076"/>
    </source>
</evidence>
<proteinExistence type="predicted"/>
<comment type="caution">
    <text evidence="1">Lacks conserved residue(s) required for the propagation of feature annotation.</text>
</comment>
<dbReference type="PROSITE" id="PS01186">
    <property type="entry name" value="EGF_2"/>
    <property type="match status" value="1"/>
</dbReference>
<keyword evidence="1" id="KW-1015">Disulfide bond</keyword>
<accession>A0A9P1N1X7</accession>
<dbReference type="InterPro" id="IPR000742">
    <property type="entry name" value="EGF"/>
</dbReference>
<keyword evidence="5" id="KW-1185">Reference proteome</keyword>
<evidence type="ECO:0000313" key="5">
    <source>
        <dbReference type="Proteomes" id="UP001152747"/>
    </source>
</evidence>
<keyword evidence="2" id="KW-0472">Membrane</keyword>
<name>A0A9P1N1X7_9PELO</name>
<dbReference type="SUPFAM" id="SSF48726">
    <property type="entry name" value="Immunoglobulin"/>
    <property type="match status" value="1"/>
</dbReference>
<organism evidence="4 5">
    <name type="scientific">Caenorhabditis angaria</name>
    <dbReference type="NCBI Taxonomy" id="860376"/>
    <lineage>
        <taxon>Eukaryota</taxon>
        <taxon>Metazoa</taxon>
        <taxon>Ecdysozoa</taxon>
        <taxon>Nematoda</taxon>
        <taxon>Chromadorea</taxon>
        <taxon>Rhabditida</taxon>
        <taxon>Rhabditina</taxon>
        <taxon>Rhabditomorpha</taxon>
        <taxon>Rhabditoidea</taxon>
        <taxon>Rhabditidae</taxon>
        <taxon>Peloderinae</taxon>
        <taxon>Caenorhabditis</taxon>
    </lineage>
</organism>
<keyword evidence="2" id="KW-0812">Transmembrane</keyword>
<feature type="disulfide bond" evidence="1">
    <location>
        <begin position="144"/>
        <end position="153"/>
    </location>
</feature>
<dbReference type="InterPro" id="IPR036179">
    <property type="entry name" value="Ig-like_dom_sf"/>
</dbReference>
<dbReference type="Proteomes" id="UP001152747">
    <property type="component" value="Unassembled WGS sequence"/>
</dbReference>
<keyword evidence="1" id="KW-0245">EGF-like domain</keyword>
<feature type="domain" description="EGF-like" evidence="3">
    <location>
        <begin position="114"/>
        <end position="154"/>
    </location>
</feature>
<evidence type="ECO:0000256" key="2">
    <source>
        <dbReference type="SAM" id="Phobius"/>
    </source>
</evidence>
<dbReference type="SUPFAM" id="SSF57196">
    <property type="entry name" value="EGF/Laminin"/>
    <property type="match status" value="1"/>
</dbReference>
<protein>
    <recommendedName>
        <fullName evidence="3">EGF-like domain-containing protein</fullName>
    </recommendedName>
</protein>
<feature type="transmembrane region" description="Helical" evidence="2">
    <location>
        <begin position="168"/>
        <end position="192"/>
    </location>
</feature>
<sequence length="266" mass="30900">MRINRKKRAVTSQTYQFNLDPSEEAQGLTETLKNVKIGSELMFKCTMSEKMSNLQLRYHQEEIGEFSGDFTKTYTIPKYQRNQAGIYECTGKRPDGKYHFRAVRVVSERDNKTQLPTCTSPSDAEMCGLNGRCVMDNKFKLCECDDGYMGEFCEKIWMTSFDVKMLQVVGGTFTMLNIVCILVAVILLLLYLREKQSKRRVRQKFDDFCKAIEDCDKEYEEGLRIDMEQQKKSSGSFARQSMKKMRLAYQRARLDETDQNPKLIGN</sequence>
<comment type="caution">
    <text evidence="4">The sequence shown here is derived from an EMBL/GenBank/DDBJ whole genome shotgun (WGS) entry which is preliminary data.</text>
</comment>
<dbReference type="AlphaFoldDB" id="A0A9P1N1X7"/>
<dbReference type="EMBL" id="CANHGI010000004">
    <property type="protein sequence ID" value="CAI5448435.1"/>
    <property type="molecule type" value="Genomic_DNA"/>
</dbReference>